<dbReference type="Pfam" id="PF13715">
    <property type="entry name" value="CarbopepD_reg_2"/>
    <property type="match status" value="1"/>
</dbReference>
<keyword evidence="13 14" id="KW-0998">Cell outer membrane</keyword>
<keyword evidence="9" id="KW-0406">Ion transport</keyword>
<gene>
    <name evidence="19" type="ORF">CRI94_11605</name>
</gene>
<dbReference type="GO" id="GO:0015891">
    <property type="term" value="P:siderophore transport"/>
    <property type="evidence" value="ECO:0007669"/>
    <property type="project" value="InterPro"/>
</dbReference>
<evidence type="ECO:0000256" key="10">
    <source>
        <dbReference type="ARBA" id="ARBA00023077"/>
    </source>
</evidence>
<evidence type="ECO:0000313" key="20">
    <source>
        <dbReference type="Proteomes" id="UP000220102"/>
    </source>
</evidence>
<dbReference type="OrthoDB" id="9758472at2"/>
<sequence>MTLLDDPPARSASERQAPASRRPSALLQRVHQALPVRLFIWLLLCLLTVPAAAQETATGRIVGTVAEATTGETVEGANVGLRGTTLGAATGVDGTYAIEEVPAGTYVIQASFIGYETAQREVTVEEGETTTADFRFTQDDVELQGVEVIGRRARGYEADYSFVATKSATPLENVPQSISVITKEVLDDQQVYRLDEALRNVSGVNTFSGYNDYTARGFRTSGGSSSDARLINGLKGGFSFWTSPILPHIERVEIIKGPASALFANTNPGGTINLVTKKPLRTSRQSLNFTLGSYDTYRSTADFTGPLNDDGTVLYRLNLGYENAKSFRTLQFNESYLIAPSVSFIPNERTRVNVDLVYSDLDSRLDRGQPIFDQSDDLTSTPISFALSQPGDYMHNTNFHVTASLSHEFTDWLELNSSYMKFRYDQDLEEHRTSNVFLPNDPTVLQLAFIKRDQERTVDNVTNYLTAEFTTGPVTHEALGGVDFFQQDDNRTQWGARGADQFILEDGTQTPGGNVGNFDLEDPVYTIEGRNSSTYEANWFSQARTSDPIRSRTYGAYIQDQLSYGPVRLLLSLRHEWYRDILPDEQLEGLRGAFPNVDNTASQSTWLPRIGGVVEVTDGINVYGTYAEGFEPQTAESVLNPQLGGPFDPQQSNVVEGGTKARLLNGRLLATAAVYQITKQNVLVNANDSANPQRLEQRGEERARGVELEVAGEPVPGLRLTANYAYNRAEITESADPSEVGRIKENAPEHAGGFWGTYTVQSGALTGLGFGGGMQFVTERNTFEETLQLPGYTIWDATVFYTVNSFKIKATVKNATDETYWTGGYNYGRIYPGAPRTALLSIGYTF</sequence>
<name>A0A2A8CY18_9BACT</name>
<evidence type="ECO:0000256" key="16">
    <source>
        <dbReference type="SAM" id="MobiDB-lite"/>
    </source>
</evidence>
<dbReference type="InterPro" id="IPR037066">
    <property type="entry name" value="Plug_dom_sf"/>
</dbReference>
<feature type="domain" description="TonB-dependent receptor-like beta-barrel" evidence="17">
    <location>
        <begin position="346"/>
        <end position="814"/>
    </location>
</feature>
<keyword evidence="11 14" id="KW-0472">Membrane</keyword>
<keyword evidence="6 14" id="KW-0812">Transmembrane</keyword>
<evidence type="ECO:0000259" key="17">
    <source>
        <dbReference type="Pfam" id="PF00593"/>
    </source>
</evidence>
<reference evidence="19 20" key="1">
    <citation type="submission" date="2017-10" db="EMBL/GenBank/DDBJ databases">
        <title>Draft genome of Longibacter Salinarum.</title>
        <authorList>
            <person name="Goh K.M."/>
            <person name="Shamsir M.S."/>
            <person name="Lim S.W."/>
        </authorList>
    </citation>
    <scope>NUCLEOTIDE SEQUENCE [LARGE SCALE GENOMIC DNA]</scope>
    <source>
        <strain evidence="19 20">KCTC 52045</strain>
    </source>
</reference>
<evidence type="ECO:0000313" key="19">
    <source>
        <dbReference type="EMBL" id="PEN13278.1"/>
    </source>
</evidence>
<dbReference type="Proteomes" id="UP000220102">
    <property type="component" value="Unassembled WGS sequence"/>
</dbReference>
<evidence type="ECO:0000256" key="3">
    <source>
        <dbReference type="ARBA" id="ARBA00022448"/>
    </source>
</evidence>
<dbReference type="InterPro" id="IPR036942">
    <property type="entry name" value="Beta-barrel_TonB_sf"/>
</dbReference>
<dbReference type="GO" id="GO:0009279">
    <property type="term" value="C:cell outer membrane"/>
    <property type="evidence" value="ECO:0007669"/>
    <property type="project" value="UniProtKB-SubCell"/>
</dbReference>
<evidence type="ECO:0000256" key="1">
    <source>
        <dbReference type="ARBA" id="ARBA00004571"/>
    </source>
</evidence>
<evidence type="ECO:0000256" key="13">
    <source>
        <dbReference type="ARBA" id="ARBA00023237"/>
    </source>
</evidence>
<keyword evidence="5" id="KW-0410">Iron transport</keyword>
<dbReference type="Gene3D" id="2.60.40.1120">
    <property type="entry name" value="Carboxypeptidase-like, regulatory domain"/>
    <property type="match status" value="1"/>
</dbReference>
<evidence type="ECO:0000256" key="6">
    <source>
        <dbReference type="ARBA" id="ARBA00022692"/>
    </source>
</evidence>
<dbReference type="GO" id="GO:0015344">
    <property type="term" value="F:siderophore uptake transmembrane transporter activity"/>
    <property type="evidence" value="ECO:0007669"/>
    <property type="project" value="TreeGrafter"/>
</dbReference>
<keyword evidence="8" id="KW-0408">Iron</keyword>
<keyword evidence="3 14" id="KW-0813">Transport</keyword>
<dbReference type="PROSITE" id="PS52016">
    <property type="entry name" value="TONB_DEPENDENT_REC_3"/>
    <property type="match status" value="1"/>
</dbReference>
<dbReference type="Pfam" id="PF00593">
    <property type="entry name" value="TonB_dep_Rec_b-barrel"/>
    <property type="match status" value="1"/>
</dbReference>
<organism evidence="19 20">
    <name type="scientific">Longibacter salinarum</name>
    <dbReference type="NCBI Taxonomy" id="1850348"/>
    <lineage>
        <taxon>Bacteria</taxon>
        <taxon>Pseudomonadati</taxon>
        <taxon>Rhodothermota</taxon>
        <taxon>Rhodothermia</taxon>
        <taxon>Rhodothermales</taxon>
        <taxon>Salisaetaceae</taxon>
        <taxon>Longibacter</taxon>
    </lineage>
</organism>
<dbReference type="AlphaFoldDB" id="A0A2A8CY18"/>
<evidence type="ECO:0000259" key="18">
    <source>
        <dbReference type="Pfam" id="PF07715"/>
    </source>
</evidence>
<evidence type="ECO:0000256" key="8">
    <source>
        <dbReference type="ARBA" id="ARBA00023004"/>
    </source>
</evidence>
<keyword evidence="4 14" id="KW-1134">Transmembrane beta strand</keyword>
<accession>A0A2A8CY18</accession>
<dbReference type="SUPFAM" id="SSF56935">
    <property type="entry name" value="Porins"/>
    <property type="match status" value="1"/>
</dbReference>
<dbReference type="CDD" id="cd01347">
    <property type="entry name" value="ligand_gated_channel"/>
    <property type="match status" value="1"/>
</dbReference>
<dbReference type="PANTHER" id="PTHR32552">
    <property type="entry name" value="FERRICHROME IRON RECEPTOR-RELATED"/>
    <property type="match status" value="1"/>
</dbReference>
<comment type="similarity">
    <text evidence="2 14 15">Belongs to the TonB-dependent receptor family.</text>
</comment>
<dbReference type="Pfam" id="PF07715">
    <property type="entry name" value="Plug"/>
    <property type="match status" value="1"/>
</dbReference>
<evidence type="ECO:0000256" key="2">
    <source>
        <dbReference type="ARBA" id="ARBA00009810"/>
    </source>
</evidence>
<comment type="subcellular location">
    <subcellularLocation>
        <location evidence="1 14">Cell outer membrane</location>
        <topology evidence="1 14">Multi-pass membrane protein</topology>
    </subcellularLocation>
</comment>
<dbReference type="GO" id="GO:0038023">
    <property type="term" value="F:signaling receptor activity"/>
    <property type="evidence" value="ECO:0007669"/>
    <property type="project" value="InterPro"/>
</dbReference>
<feature type="domain" description="TonB-dependent receptor plug" evidence="18">
    <location>
        <begin position="171"/>
        <end position="271"/>
    </location>
</feature>
<keyword evidence="12 19" id="KW-0675">Receptor</keyword>
<proteinExistence type="inferred from homology"/>
<dbReference type="Gene3D" id="2.40.170.20">
    <property type="entry name" value="TonB-dependent receptor, beta-barrel domain"/>
    <property type="match status" value="1"/>
</dbReference>
<evidence type="ECO:0000256" key="5">
    <source>
        <dbReference type="ARBA" id="ARBA00022496"/>
    </source>
</evidence>
<evidence type="ECO:0000256" key="9">
    <source>
        <dbReference type="ARBA" id="ARBA00023065"/>
    </source>
</evidence>
<feature type="region of interest" description="Disordered" evidence="16">
    <location>
        <begin position="1"/>
        <end position="24"/>
    </location>
</feature>
<evidence type="ECO:0000256" key="14">
    <source>
        <dbReference type="PROSITE-ProRule" id="PRU01360"/>
    </source>
</evidence>
<comment type="caution">
    <text evidence="19">The sequence shown here is derived from an EMBL/GenBank/DDBJ whole genome shotgun (WGS) entry which is preliminary data.</text>
</comment>
<dbReference type="Gene3D" id="2.170.130.10">
    <property type="entry name" value="TonB-dependent receptor, plug domain"/>
    <property type="match status" value="1"/>
</dbReference>
<dbReference type="InterPro" id="IPR000531">
    <property type="entry name" value="Beta-barrel_TonB"/>
</dbReference>
<evidence type="ECO:0000256" key="15">
    <source>
        <dbReference type="RuleBase" id="RU003357"/>
    </source>
</evidence>
<protein>
    <submittedName>
        <fullName evidence="19">TonB-dependent siderophore receptor</fullName>
    </submittedName>
</protein>
<dbReference type="InterPro" id="IPR008969">
    <property type="entry name" value="CarboxyPept-like_regulatory"/>
</dbReference>
<dbReference type="InterPro" id="IPR010105">
    <property type="entry name" value="TonB_sidphr_rcpt"/>
</dbReference>
<dbReference type="PANTHER" id="PTHR32552:SF68">
    <property type="entry name" value="FERRICHROME OUTER MEMBRANE TRANSPORTER_PHAGE RECEPTOR"/>
    <property type="match status" value="1"/>
</dbReference>
<evidence type="ECO:0000256" key="12">
    <source>
        <dbReference type="ARBA" id="ARBA00023170"/>
    </source>
</evidence>
<dbReference type="InterPro" id="IPR012910">
    <property type="entry name" value="Plug_dom"/>
</dbReference>
<evidence type="ECO:0000256" key="7">
    <source>
        <dbReference type="ARBA" id="ARBA00022729"/>
    </source>
</evidence>
<dbReference type="InterPro" id="IPR039426">
    <property type="entry name" value="TonB-dep_rcpt-like"/>
</dbReference>
<evidence type="ECO:0000256" key="4">
    <source>
        <dbReference type="ARBA" id="ARBA00022452"/>
    </source>
</evidence>
<keyword evidence="20" id="KW-1185">Reference proteome</keyword>
<dbReference type="NCBIfam" id="TIGR01783">
    <property type="entry name" value="TonB-siderophor"/>
    <property type="match status" value="1"/>
</dbReference>
<keyword evidence="10 15" id="KW-0798">TonB box</keyword>
<keyword evidence="7" id="KW-0732">Signal</keyword>
<dbReference type="EMBL" id="PDEQ01000005">
    <property type="protein sequence ID" value="PEN13278.1"/>
    <property type="molecule type" value="Genomic_DNA"/>
</dbReference>
<evidence type="ECO:0000256" key="11">
    <source>
        <dbReference type="ARBA" id="ARBA00023136"/>
    </source>
</evidence>
<dbReference type="RefSeq" id="WP_098075872.1">
    <property type="nucleotide sequence ID" value="NZ_PDEQ01000005.1"/>
</dbReference>
<dbReference type="SUPFAM" id="SSF49464">
    <property type="entry name" value="Carboxypeptidase regulatory domain-like"/>
    <property type="match status" value="1"/>
</dbReference>